<evidence type="ECO:0000313" key="1">
    <source>
        <dbReference type="EMBL" id="AKS26341.1"/>
    </source>
</evidence>
<sequence length="295" mass="34868">MDPIVKLFRTIDEYLQKPLSPASVLPAPRASIASILNKLSIETIHDSEEVKQKRNGLIAKLKDSLVNPPNNTRKLSVLNLKKETDSPCMTIIKRSPLFLFQDTTNKCSIDVLTPLIPKFSFLLEKMLFDKDMFRESFIEAITNIDWNQFCLVQYKNNELKRIGLTSFVDFDVMRKAKQRDLDETQIEDLHSETNKTKEKFKKYILFMRLFLKHKYIVPKDLDLIINQYINEYNQLLEHKDTLYIIKNEIQLYEYKILMLYKTFKYPKKTKTITEPIIAKILDTSSFYRFKLTNET</sequence>
<proteinExistence type="predicted"/>
<dbReference type="EMBL" id="KR095315">
    <property type="protein sequence ID" value="AKS26341.1"/>
    <property type="molecule type" value="Genomic_DNA"/>
</dbReference>
<evidence type="ECO:0000313" key="2">
    <source>
        <dbReference type="Proteomes" id="UP000593702"/>
    </source>
</evidence>
<name>A0A7R5WJZ1_9POXV</name>
<reference evidence="1 2" key="1">
    <citation type="submission" date="2015-04" db="EMBL/GenBank/DDBJ databases">
        <title>Diachasmimorpha longicaudata entomopoxvirus genome.</title>
        <authorList>
            <person name="Coffman K.A."/>
            <person name="Burke G.R."/>
        </authorList>
    </citation>
    <scope>NUCLEOTIDE SEQUENCE [LARGE SCALE GENOMIC DNA]</scope>
</reference>
<keyword evidence="2" id="KW-1185">Reference proteome</keyword>
<organism evidence="1 2">
    <name type="scientific">Diachasmimorpha longicaudata entomopoxvirus</name>
    <dbReference type="NCBI Taxonomy" id="109981"/>
    <lineage>
        <taxon>Viruses</taxon>
        <taxon>Varidnaviria</taxon>
        <taxon>Bamfordvirae</taxon>
        <taxon>Nucleocytoviricota</taxon>
        <taxon>Pokkesviricetes</taxon>
        <taxon>Chitovirales</taxon>
        <taxon>Poxviridae</taxon>
        <taxon>Entomopoxvirinae</taxon>
        <taxon>Epsilonentomopoxvirus</taxon>
        <taxon>Epsilonentomopoxvirus dlongicaudata</taxon>
        <taxon>Diachasmimorpha entomopoxvirus</taxon>
    </lineage>
</organism>
<gene>
    <name evidence="1" type="ORF">DLEV_050</name>
</gene>
<protein>
    <submittedName>
        <fullName evidence="1">Uncharacterized protein</fullName>
    </submittedName>
</protein>
<accession>A0A7R5WJZ1</accession>
<dbReference type="Proteomes" id="UP000593702">
    <property type="component" value="Segment"/>
</dbReference>